<keyword evidence="5" id="KW-0862">Zinc</keyword>
<evidence type="ECO:0000256" key="3">
    <source>
        <dbReference type="ARBA" id="ARBA00022737"/>
    </source>
</evidence>
<evidence type="ECO:0000256" key="1">
    <source>
        <dbReference type="ARBA" id="ARBA00004123"/>
    </source>
</evidence>
<organism evidence="12 13">
    <name type="scientific">Allomyces macrogynus (strain ATCC 38327)</name>
    <name type="common">Allomyces javanicus var. macrogynus</name>
    <dbReference type="NCBI Taxonomy" id="578462"/>
    <lineage>
        <taxon>Eukaryota</taxon>
        <taxon>Fungi</taxon>
        <taxon>Fungi incertae sedis</taxon>
        <taxon>Blastocladiomycota</taxon>
        <taxon>Blastocladiomycetes</taxon>
        <taxon>Blastocladiales</taxon>
        <taxon>Blastocladiaceae</taxon>
        <taxon>Allomyces</taxon>
    </lineage>
</organism>
<dbReference type="InterPro" id="IPR013087">
    <property type="entry name" value="Znf_C2H2_type"/>
</dbReference>
<gene>
    <name evidence="12" type="ORF">AMAG_07594</name>
</gene>
<dbReference type="PANTHER" id="PTHR14196">
    <property type="entry name" value="ODD-SKIPPED - RELATED"/>
    <property type="match status" value="1"/>
</dbReference>
<evidence type="ECO:0000256" key="9">
    <source>
        <dbReference type="PROSITE-ProRule" id="PRU00042"/>
    </source>
</evidence>
<dbReference type="EMBL" id="GG745340">
    <property type="protein sequence ID" value="KNE62368.1"/>
    <property type="molecule type" value="Genomic_DNA"/>
</dbReference>
<evidence type="ECO:0000259" key="11">
    <source>
        <dbReference type="PROSITE" id="PS50157"/>
    </source>
</evidence>
<feature type="region of interest" description="Disordered" evidence="10">
    <location>
        <begin position="455"/>
        <end position="504"/>
    </location>
</feature>
<sequence length="607" mass="63354">MSDLMMMTTMDLFSAASDLTTFQSDLLSAQLFMDLLAPPAAPAAPTCPTAPWDEELASVWYSHHANGSSSGSTSASSASSSASPMTPSLPDFAAHASSSDLAPVPSAPTSPATRLVTLDEIDVKSLWLNPWPQSTLAPDCLTAAAEASMASVLPQGVPSEDVERILEEAEETLQSFMESQCGATTTYSLEQLMSPPSPPATPLVMGEARKAAAAAAAAAAPMVNSVSGFHVAAQGPFSGPFSGSPTGNATTVPAPITTTSSSLAMGLPSPALLHQYSMPSMDQPPAQEPFMPAPNVGNGNVPLKPRPLAHLANAGPYAPQGLAALPPTPTTPTMPHAPAMVAAIPMQATGKAPRVRRPRKRSCMVPYILAPSSPTSPTMLHPNHPLYRHDDPAPTYVTVDDKTTRIWKCELCDKGFRRKADQIRHTRIHTGDKPYSCSVCGEAFARQDALRRHQNKNSKCSHGLSEPASDVAMGRPRGSGRAAKEAAEAQQQQQQLPQQPTVPSQLTDVPIVAPVPAALAAPAANFASAESVAEPAPATIQVPVMSPVTAQYPPQTFSSVPTTMDHPMTDTSAAPAPTSAMSVPVTIHHTYSYESSASFAPAPPAAL</sequence>
<feature type="domain" description="C2H2-type" evidence="11">
    <location>
        <begin position="407"/>
        <end position="434"/>
    </location>
</feature>
<evidence type="ECO:0000256" key="4">
    <source>
        <dbReference type="ARBA" id="ARBA00022771"/>
    </source>
</evidence>
<evidence type="ECO:0000256" key="7">
    <source>
        <dbReference type="ARBA" id="ARBA00023163"/>
    </source>
</evidence>
<evidence type="ECO:0000256" key="6">
    <source>
        <dbReference type="ARBA" id="ARBA00023015"/>
    </source>
</evidence>
<dbReference type="GO" id="GO:0000977">
    <property type="term" value="F:RNA polymerase II transcription regulatory region sequence-specific DNA binding"/>
    <property type="evidence" value="ECO:0007669"/>
    <property type="project" value="TreeGrafter"/>
</dbReference>
<dbReference type="AlphaFoldDB" id="A0A0L0SIN4"/>
<keyword evidence="13" id="KW-1185">Reference proteome</keyword>
<keyword evidence="4 9" id="KW-0863">Zinc-finger</keyword>
<feature type="domain" description="C2H2-type" evidence="11">
    <location>
        <begin position="435"/>
        <end position="467"/>
    </location>
</feature>
<dbReference type="Proteomes" id="UP000054350">
    <property type="component" value="Unassembled WGS sequence"/>
</dbReference>
<evidence type="ECO:0000256" key="8">
    <source>
        <dbReference type="ARBA" id="ARBA00023242"/>
    </source>
</evidence>
<dbReference type="FunFam" id="3.30.160.60:FF:000358">
    <property type="entry name" value="zinc finger protein 24"/>
    <property type="match status" value="1"/>
</dbReference>
<keyword evidence="8" id="KW-0539">Nucleus</keyword>
<reference evidence="13" key="2">
    <citation type="submission" date="2009-11" db="EMBL/GenBank/DDBJ databases">
        <title>The Genome Sequence of Allomyces macrogynus strain ATCC 38327.</title>
        <authorList>
            <consortium name="The Broad Institute Genome Sequencing Platform"/>
            <person name="Russ C."/>
            <person name="Cuomo C."/>
            <person name="Shea T."/>
            <person name="Young S.K."/>
            <person name="Zeng Q."/>
            <person name="Koehrsen M."/>
            <person name="Haas B."/>
            <person name="Borodovsky M."/>
            <person name="Guigo R."/>
            <person name="Alvarado L."/>
            <person name="Berlin A."/>
            <person name="Borenstein D."/>
            <person name="Chen Z."/>
            <person name="Engels R."/>
            <person name="Freedman E."/>
            <person name="Gellesch M."/>
            <person name="Goldberg J."/>
            <person name="Griggs A."/>
            <person name="Gujja S."/>
            <person name="Heiman D."/>
            <person name="Hepburn T."/>
            <person name="Howarth C."/>
            <person name="Jen D."/>
            <person name="Larson L."/>
            <person name="Lewis B."/>
            <person name="Mehta T."/>
            <person name="Park D."/>
            <person name="Pearson M."/>
            <person name="Roberts A."/>
            <person name="Saif S."/>
            <person name="Shenoy N."/>
            <person name="Sisk P."/>
            <person name="Stolte C."/>
            <person name="Sykes S."/>
            <person name="Walk T."/>
            <person name="White J."/>
            <person name="Yandava C."/>
            <person name="Burger G."/>
            <person name="Gray M.W."/>
            <person name="Holland P.W.H."/>
            <person name="King N."/>
            <person name="Lang F.B.F."/>
            <person name="Roger A.J."/>
            <person name="Ruiz-Trillo I."/>
            <person name="Lander E."/>
            <person name="Nusbaum C."/>
        </authorList>
    </citation>
    <scope>NUCLEOTIDE SEQUENCE [LARGE SCALE GENOMIC DNA]</scope>
    <source>
        <strain evidence="13">ATCC 38327</strain>
    </source>
</reference>
<keyword evidence="3" id="KW-0677">Repeat</keyword>
<feature type="compositionally biased region" description="Low complexity" evidence="10">
    <location>
        <begin position="71"/>
        <end position="88"/>
    </location>
</feature>
<feature type="compositionally biased region" description="Low complexity" evidence="10">
    <location>
        <begin position="102"/>
        <end position="111"/>
    </location>
</feature>
<dbReference type="Pfam" id="PF00096">
    <property type="entry name" value="zf-C2H2"/>
    <property type="match status" value="2"/>
</dbReference>
<comment type="subcellular location">
    <subcellularLocation>
        <location evidence="1">Nucleus</location>
    </subcellularLocation>
</comment>
<proteinExistence type="predicted"/>
<dbReference type="SUPFAM" id="SSF57667">
    <property type="entry name" value="beta-beta-alpha zinc fingers"/>
    <property type="match status" value="1"/>
</dbReference>
<dbReference type="PROSITE" id="PS00028">
    <property type="entry name" value="ZINC_FINGER_C2H2_1"/>
    <property type="match status" value="1"/>
</dbReference>
<dbReference type="SMART" id="SM00355">
    <property type="entry name" value="ZnF_C2H2"/>
    <property type="match status" value="2"/>
</dbReference>
<dbReference type="PROSITE" id="PS50157">
    <property type="entry name" value="ZINC_FINGER_C2H2_2"/>
    <property type="match status" value="2"/>
</dbReference>
<evidence type="ECO:0000313" key="13">
    <source>
        <dbReference type="Proteomes" id="UP000054350"/>
    </source>
</evidence>
<feature type="compositionally biased region" description="Low complexity" evidence="10">
    <location>
        <begin position="488"/>
        <end position="499"/>
    </location>
</feature>
<dbReference type="PANTHER" id="PTHR14196:SF0">
    <property type="entry name" value="PROTEIN BOWEL"/>
    <property type="match status" value="1"/>
</dbReference>
<protein>
    <recommendedName>
        <fullName evidence="11">C2H2-type domain-containing protein</fullName>
    </recommendedName>
</protein>
<name>A0A0L0SIN4_ALLM3</name>
<dbReference type="eggNOG" id="KOG1721">
    <property type="taxonomic scope" value="Eukaryota"/>
</dbReference>
<reference evidence="12 13" key="1">
    <citation type="submission" date="2009-11" db="EMBL/GenBank/DDBJ databases">
        <title>Annotation of Allomyces macrogynus ATCC 38327.</title>
        <authorList>
            <consortium name="The Broad Institute Genome Sequencing Platform"/>
            <person name="Russ C."/>
            <person name="Cuomo C."/>
            <person name="Burger G."/>
            <person name="Gray M.W."/>
            <person name="Holland P.W.H."/>
            <person name="King N."/>
            <person name="Lang F.B.F."/>
            <person name="Roger A.J."/>
            <person name="Ruiz-Trillo I."/>
            <person name="Young S.K."/>
            <person name="Zeng Q."/>
            <person name="Gargeya S."/>
            <person name="Fitzgerald M."/>
            <person name="Haas B."/>
            <person name="Abouelleil A."/>
            <person name="Alvarado L."/>
            <person name="Arachchi H.M."/>
            <person name="Berlin A."/>
            <person name="Chapman S.B."/>
            <person name="Gearin G."/>
            <person name="Goldberg J."/>
            <person name="Griggs A."/>
            <person name="Gujja S."/>
            <person name="Hansen M."/>
            <person name="Heiman D."/>
            <person name="Howarth C."/>
            <person name="Larimer J."/>
            <person name="Lui A."/>
            <person name="MacDonald P.J.P."/>
            <person name="McCowen C."/>
            <person name="Montmayeur A."/>
            <person name="Murphy C."/>
            <person name="Neiman D."/>
            <person name="Pearson M."/>
            <person name="Priest M."/>
            <person name="Roberts A."/>
            <person name="Saif S."/>
            <person name="Shea T."/>
            <person name="Sisk P."/>
            <person name="Stolte C."/>
            <person name="Sykes S."/>
            <person name="Wortman J."/>
            <person name="Nusbaum C."/>
            <person name="Birren B."/>
        </authorList>
    </citation>
    <scope>NUCLEOTIDE SEQUENCE [LARGE SCALE GENOMIC DNA]</scope>
    <source>
        <strain evidence="12 13">ATCC 38327</strain>
    </source>
</reference>
<dbReference type="InterPro" id="IPR050717">
    <property type="entry name" value="C2H2-ZF_Transcription_Reg"/>
</dbReference>
<keyword evidence="2" id="KW-0479">Metal-binding</keyword>
<evidence type="ECO:0000256" key="10">
    <source>
        <dbReference type="SAM" id="MobiDB-lite"/>
    </source>
</evidence>
<dbReference type="OrthoDB" id="4748970at2759"/>
<dbReference type="GO" id="GO:0000981">
    <property type="term" value="F:DNA-binding transcription factor activity, RNA polymerase II-specific"/>
    <property type="evidence" value="ECO:0007669"/>
    <property type="project" value="TreeGrafter"/>
</dbReference>
<feature type="region of interest" description="Disordered" evidence="10">
    <location>
        <begin position="71"/>
        <end position="111"/>
    </location>
</feature>
<dbReference type="InterPro" id="IPR036236">
    <property type="entry name" value="Znf_C2H2_sf"/>
</dbReference>
<evidence type="ECO:0000256" key="5">
    <source>
        <dbReference type="ARBA" id="ARBA00022833"/>
    </source>
</evidence>
<dbReference type="OMA" id="GMEGIEH"/>
<dbReference type="GO" id="GO:0005634">
    <property type="term" value="C:nucleus"/>
    <property type="evidence" value="ECO:0007669"/>
    <property type="project" value="UniProtKB-SubCell"/>
</dbReference>
<accession>A0A0L0SIN4</accession>
<dbReference type="Gene3D" id="3.30.160.60">
    <property type="entry name" value="Classic Zinc Finger"/>
    <property type="match status" value="2"/>
</dbReference>
<keyword evidence="7" id="KW-0804">Transcription</keyword>
<evidence type="ECO:0000313" key="12">
    <source>
        <dbReference type="EMBL" id="KNE62368.1"/>
    </source>
</evidence>
<dbReference type="STRING" id="578462.A0A0L0SIN4"/>
<dbReference type="GO" id="GO:0008270">
    <property type="term" value="F:zinc ion binding"/>
    <property type="evidence" value="ECO:0007669"/>
    <property type="project" value="UniProtKB-KW"/>
</dbReference>
<dbReference type="VEuPathDB" id="FungiDB:AMAG_07594"/>
<evidence type="ECO:0000256" key="2">
    <source>
        <dbReference type="ARBA" id="ARBA00022723"/>
    </source>
</evidence>
<keyword evidence="6" id="KW-0805">Transcription regulation</keyword>